<sequence length="80" mass="9344">QEHIEVRIDEKVTSADETRELGIDVGDFVSFDPRTEVTASGFIKSRHLDDKVSVAIIIEFLKQYRHREDRLPHTIQFYIS</sequence>
<dbReference type="PANTHER" id="PTHR32481:SF7">
    <property type="entry name" value="AMINOPEPTIDASE YHFE-RELATED"/>
    <property type="match status" value="1"/>
</dbReference>
<comment type="caution">
    <text evidence="3">The sequence shown here is derived from an EMBL/GenBank/DDBJ whole genome shotgun (WGS) entry which is preliminary data.</text>
</comment>
<dbReference type="GO" id="GO:0046872">
    <property type="term" value="F:metal ion binding"/>
    <property type="evidence" value="ECO:0007669"/>
    <property type="project" value="UniProtKB-KW"/>
</dbReference>
<dbReference type="InterPro" id="IPR051464">
    <property type="entry name" value="Peptidase_M42_aminopept"/>
</dbReference>
<dbReference type="SUPFAM" id="SSF53187">
    <property type="entry name" value="Zn-dependent exopeptidases"/>
    <property type="match status" value="1"/>
</dbReference>
<dbReference type="AlphaFoldDB" id="A0A317Z2L6"/>
<accession>A0A317Z2L6</accession>
<feature type="non-terminal residue" evidence="3">
    <location>
        <position position="80"/>
    </location>
</feature>
<dbReference type="GO" id="GO:0004177">
    <property type="term" value="F:aminopeptidase activity"/>
    <property type="evidence" value="ECO:0007669"/>
    <property type="project" value="UniProtKB-KW"/>
</dbReference>
<name>A0A317Z2L6_STAPS</name>
<feature type="non-terminal residue" evidence="3">
    <location>
        <position position="1"/>
    </location>
</feature>
<keyword evidence="3" id="KW-0645">Protease</keyword>
<evidence type="ECO:0000313" key="4">
    <source>
        <dbReference type="Proteomes" id="UP000246351"/>
    </source>
</evidence>
<keyword evidence="1" id="KW-0479">Metal-binding</keyword>
<dbReference type="EMBL" id="QEIV01002450">
    <property type="protein sequence ID" value="PWZ93547.1"/>
    <property type="molecule type" value="Genomic_DNA"/>
</dbReference>
<dbReference type="Proteomes" id="UP000246351">
    <property type="component" value="Unassembled WGS sequence"/>
</dbReference>
<keyword evidence="2" id="KW-0378">Hydrolase</keyword>
<dbReference type="SUPFAM" id="SSF101821">
    <property type="entry name" value="Aminopeptidase/glucanase lid domain"/>
    <property type="match status" value="1"/>
</dbReference>
<keyword evidence="3" id="KW-0031">Aminopeptidase</keyword>
<organism evidence="3 4">
    <name type="scientific">Staphylococcus pseudintermedius</name>
    <dbReference type="NCBI Taxonomy" id="283734"/>
    <lineage>
        <taxon>Bacteria</taxon>
        <taxon>Bacillati</taxon>
        <taxon>Bacillota</taxon>
        <taxon>Bacilli</taxon>
        <taxon>Bacillales</taxon>
        <taxon>Staphylococcaceae</taxon>
        <taxon>Staphylococcus</taxon>
        <taxon>Staphylococcus intermedius group</taxon>
    </lineage>
</organism>
<dbReference type="InterPro" id="IPR008007">
    <property type="entry name" value="Peptidase_M42"/>
</dbReference>
<reference evidence="3 4" key="1">
    <citation type="journal article" date="2018" name="Vet. Microbiol.">
        <title>Clonal diversity and geographic distribution of methicillin-resistant Staphylococcus pseudintermedius from Australian animals: Discovery of novel sequence types.</title>
        <authorList>
            <person name="Worthing K.A."/>
            <person name="Abraham S."/>
            <person name="Coombs G.W."/>
            <person name="Pang S."/>
            <person name="Saputra S."/>
            <person name="Jordan D."/>
            <person name="Trott D.J."/>
            <person name="Norris J.M."/>
        </authorList>
    </citation>
    <scope>NUCLEOTIDE SEQUENCE [LARGE SCALE GENOMIC DNA]</scope>
    <source>
        <strain evidence="3 4">ST71 3</strain>
    </source>
</reference>
<gene>
    <name evidence="3" type="ORF">DD924_19550</name>
</gene>
<evidence type="ECO:0000313" key="3">
    <source>
        <dbReference type="EMBL" id="PWZ93547.1"/>
    </source>
</evidence>
<protein>
    <submittedName>
        <fullName evidence="3">Aminopeptidase</fullName>
    </submittedName>
</protein>
<dbReference type="Pfam" id="PF05343">
    <property type="entry name" value="Peptidase_M42"/>
    <property type="match status" value="1"/>
</dbReference>
<dbReference type="Gene3D" id="3.40.630.10">
    <property type="entry name" value="Zn peptidases"/>
    <property type="match status" value="1"/>
</dbReference>
<evidence type="ECO:0000256" key="1">
    <source>
        <dbReference type="ARBA" id="ARBA00022723"/>
    </source>
</evidence>
<proteinExistence type="predicted"/>
<dbReference type="PANTHER" id="PTHR32481">
    <property type="entry name" value="AMINOPEPTIDASE"/>
    <property type="match status" value="1"/>
</dbReference>
<evidence type="ECO:0000256" key="2">
    <source>
        <dbReference type="ARBA" id="ARBA00022801"/>
    </source>
</evidence>